<sequence>MVEYVRSANITISYEIDTNKQTYREEKVLDNALSMEEIKKGLQEIIDEFQDIL</sequence>
<proteinExistence type="predicted"/>
<dbReference type="AlphaFoldDB" id="A0A0F9MTA8"/>
<evidence type="ECO:0000313" key="1">
    <source>
        <dbReference type="EMBL" id="KKN02617.1"/>
    </source>
</evidence>
<gene>
    <name evidence="1" type="ORF">LCGC14_1115670</name>
</gene>
<organism evidence="1">
    <name type="scientific">marine sediment metagenome</name>
    <dbReference type="NCBI Taxonomy" id="412755"/>
    <lineage>
        <taxon>unclassified sequences</taxon>
        <taxon>metagenomes</taxon>
        <taxon>ecological metagenomes</taxon>
    </lineage>
</organism>
<comment type="caution">
    <text evidence="1">The sequence shown here is derived from an EMBL/GenBank/DDBJ whole genome shotgun (WGS) entry which is preliminary data.</text>
</comment>
<feature type="non-terminal residue" evidence="1">
    <location>
        <position position="53"/>
    </location>
</feature>
<protein>
    <submittedName>
        <fullName evidence="1">Uncharacterized protein</fullName>
    </submittedName>
</protein>
<dbReference type="EMBL" id="LAZR01005127">
    <property type="protein sequence ID" value="KKN02617.1"/>
    <property type="molecule type" value="Genomic_DNA"/>
</dbReference>
<name>A0A0F9MTA8_9ZZZZ</name>
<accession>A0A0F9MTA8</accession>
<reference evidence="1" key="1">
    <citation type="journal article" date="2015" name="Nature">
        <title>Complex archaea that bridge the gap between prokaryotes and eukaryotes.</title>
        <authorList>
            <person name="Spang A."/>
            <person name="Saw J.H."/>
            <person name="Jorgensen S.L."/>
            <person name="Zaremba-Niedzwiedzka K."/>
            <person name="Martijn J."/>
            <person name="Lind A.E."/>
            <person name="van Eijk R."/>
            <person name="Schleper C."/>
            <person name="Guy L."/>
            <person name="Ettema T.J."/>
        </authorList>
    </citation>
    <scope>NUCLEOTIDE SEQUENCE</scope>
</reference>